<dbReference type="PATRIC" id="fig|1299334.3.peg.2794"/>
<keyword evidence="5 6" id="KW-0413">Isomerase</keyword>
<evidence type="ECO:0000256" key="6">
    <source>
        <dbReference type="PROSITE-ProRule" id="PRU01384"/>
    </source>
</evidence>
<comment type="caution">
    <text evidence="8">The sequence shown here is derived from an EMBL/GenBank/DDBJ whole genome shotgun (WGS) entry which is preliminary data.</text>
</comment>
<dbReference type="PANTHER" id="PTHR43493">
    <property type="entry name" value="DNA GYRASE/TOPOISOMERASE SUBUNIT A"/>
    <property type="match status" value="1"/>
</dbReference>
<evidence type="ECO:0000256" key="5">
    <source>
        <dbReference type="ARBA" id="ARBA00023235"/>
    </source>
</evidence>
<dbReference type="Pfam" id="PF00521">
    <property type="entry name" value="DNA_topoisoIV"/>
    <property type="match status" value="1"/>
</dbReference>
<dbReference type="GO" id="GO:0009330">
    <property type="term" value="C:DNA topoisomerase type II (double strand cut, ATP-hydrolyzing) complex"/>
    <property type="evidence" value="ECO:0007669"/>
    <property type="project" value="TreeGrafter"/>
</dbReference>
<proteinExistence type="inferred from homology"/>
<sequence>MQRSYIDYAMSVIVGRALPEVRDGLKPVHRRVLYAMYDSGFRPDRSHAKSARSVAETMGNYHPHGDASIYDTLVRMAQPWSMRYPLVDGQGNFGSPGNDPPAAMRYCITGDALVALPEGESVRIADIVPGARPTVTTPST</sequence>
<dbReference type="FunFam" id="3.90.199.10:FF:000010">
    <property type="entry name" value="DNA gyrase subunit A"/>
    <property type="match status" value="1"/>
</dbReference>
<dbReference type="AlphaFoldDB" id="X8CLC7"/>
<organism evidence="8">
    <name type="scientific">Mycobacterium xenopi 4042</name>
    <dbReference type="NCBI Taxonomy" id="1299334"/>
    <lineage>
        <taxon>Bacteria</taxon>
        <taxon>Bacillati</taxon>
        <taxon>Actinomycetota</taxon>
        <taxon>Actinomycetes</taxon>
        <taxon>Mycobacteriales</taxon>
        <taxon>Mycobacteriaceae</taxon>
        <taxon>Mycobacterium</taxon>
    </lineage>
</organism>
<dbReference type="SUPFAM" id="SSF56719">
    <property type="entry name" value="Type II DNA topoisomerase"/>
    <property type="match status" value="1"/>
</dbReference>
<dbReference type="GO" id="GO:0003677">
    <property type="term" value="F:DNA binding"/>
    <property type="evidence" value="ECO:0007669"/>
    <property type="project" value="UniProtKB-UniRule"/>
</dbReference>
<dbReference type="InterPro" id="IPR013760">
    <property type="entry name" value="Topo_IIA-like_dom_sf"/>
</dbReference>
<comment type="similarity">
    <text evidence="2">Belongs to the type II topoisomerase GyrA/ParC subunit family.</text>
</comment>
<name>X8CLC7_MYCXE</name>
<dbReference type="PROSITE" id="PS52040">
    <property type="entry name" value="TOPO_IIA"/>
    <property type="match status" value="1"/>
</dbReference>
<evidence type="ECO:0000256" key="3">
    <source>
        <dbReference type="ARBA" id="ARBA00023029"/>
    </source>
</evidence>
<evidence type="ECO:0000256" key="4">
    <source>
        <dbReference type="ARBA" id="ARBA00023125"/>
    </source>
</evidence>
<protein>
    <submittedName>
        <fullName evidence="8">DNA gyrase subunit A</fullName>
        <ecNumber evidence="8">5.99.1.3</ecNumber>
    </submittedName>
</protein>
<evidence type="ECO:0000313" key="8">
    <source>
        <dbReference type="EMBL" id="EUA56646.1"/>
    </source>
</evidence>
<evidence type="ECO:0000256" key="2">
    <source>
        <dbReference type="ARBA" id="ARBA00008263"/>
    </source>
</evidence>
<dbReference type="GO" id="GO:0006265">
    <property type="term" value="P:DNA topological change"/>
    <property type="evidence" value="ECO:0007669"/>
    <property type="project" value="UniProtKB-UniRule"/>
</dbReference>
<dbReference type="InterPro" id="IPR002205">
    <property type="entry name" value="Topo_IIA_dom_A"/>
</dbReference>
<reference evidence="8" key="1">
    <citation type="submission" date="2014-01" db="EMBL/GenBank/DDBJ databases">
        <authorList>
            <person name="Brown-Elliot B."/>
            <person name="Wallace R."/>
            <person name="Lenaerts A."/>
            <person name="Ordway D."/>
            <person name="DeGroote M.A."/>
            <person name="Parker T."/>
            <person name="Sizemore C."/>
            <person name="Tallon L.J."/>
            <person name="Sadzewicz L.K."/>
            <person name="Sengamalay N."/>
            <person name="Fraser C.M."/>
            <person name="Hine E."/>
            <person name="Shefchek K.A."/>
            <person name="Das S.P."/>
            <person name="Tettelin H."/>
        </authorList>
    </citation>
    <scope>NUCLEOTIDE SEQUENCE [LARGE SCALE GENOMIC DNA]</scope>
    <source>
        <strain evidence="8">4042</strain>
    </source>
</reference>
<dbReference type="Gene3D" id="3.90.199.10">
    <property type="entry name" value="Topoisomerase II, domain 5"/>
    <property type="match status" value="1"/>
</dbReference>
<feature type="active site" description="O-(5'-phospho-DNA)-tyrosine intermediate" evidence="6">
    <location>
        <position position="106"/>
    </location>
</feature>
<dbReference type="InterPro" id="IPR013758">
    <property type="entry name" value="Topo_IIA_A/C_ab"/>
</dbReference>
<comment type="catalytic activity">
    <reaction evidence="1 6">
        <text>ATP-dependent breakage, passage and rejoining of double-stranded DNA.</text>
        <dbReference type="EC" id="5.6.2.2"/>
    </reaction>
</comment>
<dbReference type="EC" id="5.99.1.3" evidence="8"/>
<evidence type="ECO:0000256" key="1">
    <source>
        <dbReference type="ARBA" id="ARBA00000185"/>
    </source>
</evidence>
<dbReference type="GO" id="GO:0005737">
    <property type="term" value="C:cytoplasm"/>
    <property type="evidence" value="ECO:0007669"/>
    <property type="project" value="TreeGrafter"/>
</dbReference>
<dbReference type="InterPro" id="IPR050220">
    <property type="entry name" value="Type_II_DNA_Topoisomerases"/>
</dbReference>
<accession>X8CLC7</accession>
<dbReference type="GO" id="GO:0034335">
    <property type="term" value="F:DNA negative supercoiling activity"/>
    <property type="evidence" value="ECO:0007669"/>
    <property type="project" value="UniProtKB-ARBA"/>
</dbReference>
<dbReference type="EMBL" id="JAOB01000029">
    <property type="protein sequence ID" value="EUA56646.1"/>
    <property type="molecule type" value="Genomic_DNA"/>
</dbReference>
<gene>
    <name evidence="8" type="ORF">I553_8694</name>
</gene>
<dbReference type="SMART" id="SM00434">
    <property type="entry name" value="TOP4c"/>
    <property type="match status" value="1"/>
</dbReference>
<dbReference type="PANTHER" id="PTHR43493:SF5">
    <property type="entry name" value="DNA GYRASE SUBUNIT A, CHLOROPLASTIC_MITOCHONDRIAL"/>
    <property type="match status" value="1"/>
</dbReference>
<feature type="domain" description="Topo IIA-type catalytic" evidence="7">
    <location>
        <begin position="18"/>
        <end position="140"/>
    </location>
</feature>
<keyword evidence="4 6" id="KW-0238">DNA-binding</keyword>
<evidence type="ECO:0000259" key="7">
    <source>
        <dbReference type="PROSITE" id="PS52040"/>
    </source>
</evidence>
<dbReference type="GO" id="GO:0005524">
    <property type="term" value="F:ATP binding"/>
    <property type="evidence" value="ECO:0007669"/>
    <property type="project" value="InterPro"/>
</dbReference>
<keyword evidence="3 6" id="KW-0799">Topoisomerase</keyword>